<keyword evidence="3" id="KW-1185">Reference proteome</keyword>
<feature type="region of interest" description="Disordered" evidence="1">
    <location>
        <begin position="22"/>
        <end position="69"/>
    </location>
</feature>
<gene>
    <name evidence="2" type="ORF">CEXT_294451</name>
</gene>
<comment type="caution">
    <text evidence="2">The sequence shown here is derived from an EMBL/GenBank/DDBJ whole genome shotgun (WGS) entry which is preliminary data.</text>
</comment>
<evidence type="ECO:0000313" key="3">
    <source>
        <dbReference type="Proteomes" id="UP001054945"/>
    </source>
</evidence>
<protein>
    <submittedName>
        <fullName evidence="2">Uncharacterized protein</fullName>
    </submittedName>
</protein>
<proteinExistence type="predicted"/>
<name>A0AAV4QIQ9_CAEEX</name>
<dbReference type="Proteomes" id="UP001054945">
    <property type="component" value="Unassembled WGS sequence"/>
</dbReference>
<dbReference type="AlphaFoldDB" id="A0AAV4QIQ9"/>
<accession>A0AAV4QIQ9</accession>
<sequence>MADSDVVECRCFYLCFISVEDSISGDPSHHGPSDGSEDEHVPQQPSQHAARSSAHEPTLPRKHSQPHLTAPSLFGRYTVRYTMLTFLFLHHNACNYLKKDVTNWTRQFSVPILS</sequence>
<organism evidence="2 3">
    <name type="scientific">Caerostris extrusa</name>
    <name type="common">Bark spider</name>
    <name type="synonym">Caerostris bankana</name>
    <dbReference type="NCBI Taxonomy" id="172846"/>
    <lineage>
        <taxon>Eukaryota</taxon>
        <taxon>Metazoa</taxon>
        <taxon>Ecdysozoa</taxon>
        <taxon>Arthropoda</taxon>
        <taxon>Chelicerata</taxon>
        <taxon>Arachnida</taxon>
        <taxon>Araneae</taxon>
        <taxon>Araneomorphae</taxon>
        <taxon>Entelegynae</taxon>
        <taxon>Araneoidea</taxon>
        <taxon>Araneidae</taxon>
        <taxon>Caerostris</taxon>
    </lineage>
</organism>
<reference evidence="2 3" key="1">
    <citation type="submission" date="2021-06" db="EMBL/GenBank/DDBJ databases">
        <title>Caerostris extrusa draft genome.</title>
        <authorList>
            <person name="Kono N."/>
            <person name="Arakawa K."/>
        </authorList>
    </citation>
    <scope>NUCLEOTIDE SEQUENCE [LARGE SCALE GENOMIC DNA]</scope>
</reference>
<evidence type="ECO:0000313" key="2">
    <source>
        <dbReference type="EMBL" id="GIY08729.1"/>
    </source>
</evidence>
<dbReference type="EMBL" id="BPLR01006283">
    <property type="protein sequence ID" value="GIY08729.1"/>
    <property type="molecule type" value="Genomic_DNA"/>
</dbReference>
<evidence type="ECO:0000256" key="1">
    <source>
        <dbReference type="SAM" id="MobiDB-lite"/>
    </source>
</evidence>